<dbReference type="RefSeq" id="XP_018189632.1">
    <property type="nucleotide sequence ID" value="XM_018333696.1"/>
</dbReference>
<name>A0A161TDW6_XYLHT</name>
<protein>
    <submittedName>
        <fullName evidence="5">DUF1740-domain-containing protein</fullName>
    </submittedName>
</protein>
<dbReference type="InParanoid" id="A0A161TDW6"/>
<reference evidence="5 6" key="1">
    <citation type="journal article" date="2016" name="Fungal Biol.">
        <title>The genome of Xylona heveae provides a window into fungal endophytism.</title>
        <authorList>
            <person name="Gazis R."/>
            <person name="Kuo A."/>
            <person name="Riley R."/>
            <person name="LaButti K."/>
            <person name="Lipzen A."/>
            <person name="Lin J."/>
            <person name="Amirebrahimi M."/>
            <person name="Hesse C.N."/>
            <person name="Spatafora J.W."/>
            <person name="Henrissat B."/>
            <person name="Hainaut M."/>
            <person name="Grigoriev I.V."/>
            <person name="Hibbett D.S."/>
        </authorList>
    </citation>
    <scope>NUCLEOTIDE SEQUENCE [LARGE SCALE GENOMIC DNA]</scope>
    <source>
        <strain evidence="5 6">TC161</strain>
    </source>
</reference>
<feature type="region of interest" description="Disordered" evidence="4">
    <location>
        <begin position="1201"/>
        <end position="1229"/>
    </location>
</feature>
<evidence type="ECO:0000313" key="5">
    <source>
        <dbReference type="EMBL" id="KZF24077.1"/>
    </source>
</evidence>
<keyword evidence="3" id="KW-0539">Nucleus</keyword>
<dbReference type="AlphaFoldDB" id="A0A161TDW6"/>
<dbReference type="GO" id="GO:1902369">
    <property type="term" value="P:negative regulation of RNA catabolic process"/>
    <property type="evidence" value="ECO:0007669"/>
    <property type="project" value="TreeGrafter"/>
</dbReference>
<evidence type="ECO:0000256" key="3">
    <source>
        <dbReference type="ARBA" id="ARBA00023242"/>
    </source>
</evidence>
<feature type="compositionally biased region" description="Low complexity" evidence="4">
    <location>
        <begin position="1096"/>
        <end position="1105"/>
    </location>
</feature>
<dbReference type="Pfam" id="PF08424">
    <property type="entry name" value="NRDE-2"/>
    <property type="match status" value="1"/>
</dbReference>
<feature type="compositionally biased region" description="Basic residues" evidence="4">
    <location>
        <begin position="52"/>
        <end position="79"/>
    </location>
</feature>
<evidence type="ECO:0000256" key="2">
    <source>
        <dbReference type="ARBA" id="ARBA00009265"/>
    </source>
</evidence>
<feature type="compositionally biased region" description="Basic residues" evidence="4">
    <location>
        <begin position="1106"/>
        <end position="1116"/>
    </location>
</feature>
<comment type="subcellular location">
    <subcellularLocation>
        <location evidence="1">Nucleus</location>
    </subcellularLocation>
</comment>
<dbReference type="OMA" id="MRDKELH"/>
<evidence type="ECO:0000256" key="4">
    <source>
        <dbReference type="SAM" id="MobiDB-lite"/>
    </source>
</evidence>
<keyword evidence="6" id="KW-1185">Reference proteome</keyword>
<sequence>MSQTNNESIPKFKSFRPKPTTTISHTPPIDDRRSALSSVPDSGNASEDRDHGRHRHERKSHKRKRSRDHHDRHRRRQRRPRSDDHALIESQQPFSSEPVILPWDDSPDIFVIDRRGDPSNLTFGTIHRYNIPAYHRFGYGGILGLSREKRILWDDSSDKGIIIGKGGNSGYGKREKYVFARNERKPIRKLRIRPSNDTSVTTAFEASEDFVSLSRIPALEKKVEYNGEGDFESEDDSQNYRSIEGKTKLKDRPVDRDLEYMSDSSASDYEGGNIFDLDNVHKQRAIELSRKVDSEPTNVEAWLDLINHQDQLLEARNGAERRKVTSAEQKSTADIKLSMYEKALASLGKTHKGRETLLLGLMEEGSKLWDTKKLAVKWKNVMRENPGFLGLWTKYLDFQQTNFVVFKYQDCVDVYADCLRATKGAVTADPHTTQILHELGIIQIYIVLRFTLFMREAGYSELSLAIWQALLEYNYFTPKQYASKTRDNKDGLRTARFASFQAFWESEVPRIGEPDAQGWAHFDENPGNAPEPREDTIQLEIDDTDIFQSWAKGEQIYQLKSKEPARTIDEVEEDDPYRVILFSDVQECLIFFAEDKHRTLLLDAFLEYCQMPPLQLNSGSQHVTWKRDPYIRNELLAQPEESNSYWSYQLGRDETAKTLSGLGNNGLEETRIASNRDIFLFTAHSFEKSLDTLFAKEDSPFKLFNSWEVSYPRDRGPVNIDWFRAALRSLIDACADNEDLAEYYLGFEWRYYPQSAKKTAKSLLKRRPSSLRLYNAYALMESKSNNASVADRIFSTAIGMAQTLGEAGQQTVLLLWRSWIWEAFQAGDHRTALHRILSIPENKLIEKFNTTDNDAAPSMKVLLAAQPAALLKAQRYLASSRDHALTLRHTCNVVLSIECLALLRYISTNLSLSAALSTYEEAFSLISSNYAHIATSPAFELLHQSQAFLLHHHTQHTHLYKPADIRSALAKSLAIFPHNTILLTLHTYHSAHTLPTDETRSLVHQPLSSPSPPAVTEWFFKIWASLVRRRQGQATATSASTAHTTRAVFEHAVNSPTGCPSAALWRLYISFEIHEDMHAQDLYNRVQKSRHGLEDSAAAQSSSHSSKSRSSYRSRKAPPPPPARAPDVLYRAIRACPWAKPLVMLAFTNRHLRETLGFEALRGLYRVLSEKELRVHVDLEDVLERYDERVNEARELVAKSRAELDGHHSNGRGVRTSHWKDDEGENNWE</sequence>
<gene>
    <name evidence="5" type="ORF">L228DRAFT_252568</name>
</gene>
<feature type="region of interest" description="Disordered" evidence="4">
    <location>
        <begin position="1"/>
        <end position="91"/>
    </location>
</feature>
<dbReference type="GO" id="GO:0031048">
    <property type="term" value="P:regulatory ncRNA-mediated heterochromatin formation"/>
    <property type="evidence" value="ECO:0007669"/>
    <property type="project" value="TreeGrafter"/>
</dbReference>
<dbReference type="GO" id="GO:0071013">
    <property type="term" value="C:catalytic step 2 spliceosome"/>
    <property type="evidence" value="ECO:0007669"/>
    <property type="project" value="TreeGrafter"/>
</dbReference>
<dbReference type="Proteomes" id="UP000076632">
    <property type="component" value="Unassembled WGS sequence"/>
</dbReference>
<dbReference type="EMBL" id="KV407456">
    <property type="protein sequence ID" value="KZF24077.1"/>
    <property type="molecule type" value="Genomic_DNA"/>
</dbReference>
<evidence type="ECO:0000256" key="1">
    <source>
        <dbReference type="ARBA" id="ARBA00004123"/>
    </source>
</evidence>
<organism evidence="5 6">
    <name type="scientific">Xylona heveae (strain CBS 132557 / TC161)</name>
    <dbReference type="NCBI Taxonomy" id="1328760"/>
    <lineage>
        <taxon>Eukaryota</taxon>
        <taxon>Fungi</taxon>
        <taxon>Dikarya</taxon>
        <taxon>Ascomycota</taxon>
        <taxon>Pezizomycotina</taxon>
        <taxon>Xylonomycetes</taxon>
        <taxon>Xylonales</taxon>
        <taxon>Xylonaceae</taxon>
        <taxon>Xylona</taxon>
    </lineage>
</organism>
<dbReference type="PANTHER" id="PTHR13471">
    <property type="entry name" value="TETRATRICOPEPTIDE-LIKE HELICAL"/>
    <property type="match status" value="1"/>
</dbReference>
<dbReference type="PANTHER" id="PTHR13471:SF0">
    <property type="entry name" value="NUCLEAR EXOSOME REGULATOR NRDE2"/>
    <property type="match status" value="1"/>
</dbReference>
<comment type="similarity">
    <text evidence="2">Belongs to the NRDE2 family.</text>
</comment>
<dbReference type="STRING" id="1328760.A0A161TDW6"/>
<dbReference type="GeneID" id="28898833"/>
<accession>A0A161TDW6</accession>
<evidence type="ECO:0000313" key="6">
    <source>
        <dbReference type="Proteomes" id="UP000076632"/>
    </source>
</evidence>
<feature type="region of interest" description="Disordered" evidence="4">
    <location>
        <begin position="1091"/>
        <end position="1126"/>
    </location>
</feature>
<proteinExistence type="inferred from homology"/>
<feature type="compositionally biased region" description="Polar residues" evidence="4">
    <location>
        <begin position="35"/>
        <end position="45"/>
    </location>
</feature>
<dbReference type="OrthoDB" id="297219at2759"/>
<dbReference type="InterPro" id="IPR013633">
    <property type="entry name" value="NRDE-2"/>
</dbReference>